<keyword evidence="3" id="KW-0723">Serine/threonine-protein kinase</keyword>
<dbReference type="PANTHER" id="PTHR24347">
    <property type="entry name" value="SERINE/THREONINE-PROTEIN KINASE"/>
    <property type="match status" value="1"/>
</dbReference>
<dbReference type="PROSITE" id="PS50011">
    <property type="entry name" value="PROTEIN_KINASE_DOM"/>
    <property type="match status" value="1"/>
</dbReference>
<dbReference type="SUPFAM" id="SSF56112">
    <property type="entry name" value="Protein kinase-like (PK-like)"/>
    <property type="match status" value="1"/>
</dbReference>
<keyword evidence="4" id="KW-1185">Reference proteome</keyword>
<feature type="region of interest" description="Disordered" evidence="1">
    <location>
        <begin position="604"/>
        <end position="709"/>
    </location>
</feature>
<keyword evidence="3" id="KW-0808">Transferase</keyword>
<dbReference type="GO" id="GO:0004674">
    <property type="term" value="F:protein serine/threonine kinase activity"/>
    <property type="evidence" value="ECO:0007669"/>
    <property type="project" value="UniProtKB-KW"/>
</dbReference>
<dbReference type="SMART" id="SM00220">
    <property type="entry name" value="S_TKc"/>
    <property type="match status" value="1"/>
</dbReference>
<feature type="compositionally biased region" description="Basic and acidic residues" evidence="1">
    <location>
        <begin position="604"/>
        <end position="635"/>
    </location>
</feature>
<dbReference type="OrthoDB" id="248923at2759"/>
<dbReference type="GO" id="GO:0005524">
    <property type="term" value="F:ATP binding"/>
    <property type="evidence" value="ECO:0007669"/>
    <property type="project" value="InterPro"/>
</dbReference>
<feature type="region of interest" description="Disordered" evidence="1">
    <location>
        <begin position="371"/>
        <end position="394"/>
    </location>
</feature>
<dbReference type="InterPro" id="IPR000719">
    <property type="entry name" value="Prot_kinase_dom"/>
</dbReference>
<dbReference type="InterPro" id="IPR008271">
    <property type="entry name" value="Ser/Thr_kinase_AS"/>
</dbReference>
<evidence type="ECO:0000313" key="4">
    <source>
        <dbReference type="Proteomes" id="UP000018538"/>
    </source>
</evidence>
<dbReference type="Pfam" id="PF00069">
    <property type="entry name" value="Pkinase"/>
    <property type="match status" value="2"/>
</dbReference>
<dbReference type="CDD" id="cd00180">
    <property type="entry name" value="PKc"/>
    <property type="match status" value="1"/>
</dbReference>
<proteinExistence type="predicted"/>
<gene>
    <name evidence="3" type="ORF">YYC_04996</name>
</gene>
<protein>
    <submittedName>
        <fullName evidence="3">Serine/threonine protein kinase</fullName>
    </submittedName>
</protein>
<evidence type="ECO:0000259" key="2">
    <source>
        <dbReference type="PROSITE" id="PS50011"/>
    </source>
</evidence>
<feature type="region of interest" description="Disordered" evidence="1">
    <location>
        <begin position="288"/>
        <end position="308"/>
    </location>
</feature>
<dbReference type="Proteomes" id="UP000018538">
    <property type="component" value="Unassembled WGS sequence"/>
</dbReference>
<dbReference type="EMBL" id="KI635808">
    <property type="protein sequence ID" value="ETB57180.1"/>
    <property type="molecule type" value="Genomic_DNA"/>
</dbReference>
<evidence type="ECO:0000256" key="1">
    <source>
        <dbReference type="SAM" id="MobiDB-lite"/>
    </source>
</evidence>
<organism evidence="3 4">
    <name type="scientific">Plasmodium yoelii 17X</name>
    <dbReference type="NCBI Taxonomy" id="1323249"/>
    <lineage>
        <taxon>Eukaryota</taxon>
        <taxon>Sar</taxon>
        <taxon>Alveolata</taxon>
        <taxon>Apicomplexa</taxon>
        <taxon>Aconoidasida</taxon>
        <taxon>Haemosporida</taxon>
        <taxon>Plasmodiidae</taxon>
        <taxon>Plasmodium</taxon>
        <taxon>Plasmodium (Vinckeia)</taxon>
    </lineage>
</organism>
<feature type="region of interest" description="Disordered" evidence="1">
    <location>
        <begin position="1057"/>
        <end position="1077"/>
    </location>
</feature>
<feature type="compositionally biased region" description="Basic and acidic residues" evidence="1">
    <location>
        <begin position="642"/>
        <end position="663"/>
    </location>
</feature>
<sequence length="1681" mass="196689">MDHYEVSNHFKIITSYFEENKALFISGNISKLSKKNQVINNPNENNGYNQKINKLEKLKRDNDGYYCDGRINKDDNKTFLKSFYENDSNIIIPISSYPPNQKLCNNQKKKEKTNLISCYKYNNLLNKQNELQNSNEINLNNLSYTRKNPIKNNYNENLSDESINENFIQLFENNRLVLNNELRNISSNSYKYVDKLGSENVPPQNKIYVDEKGKTNNIYSNNNNNNNISLNQTKNAFSKCFLNDGFTYNDNFNNISNEDISKKFNNQKICINKNGIKNTKMLNSYFEQSDNKNGHKTNSRNTSAKGFRDSLARKDSTLIVNSDATKKVTLCSSMCNVNQLKKMINTSEDNDDSFFYKNIKYLPGKLEGGEEKKNKNIDENNKYHDKMNRDKSNISKDKINDDYELVDIYDPCFSKWKRVKYRGEKGKIYRNGNHYKIFNLLNNLKETSIFYYKNKNRHRYDSSCGKRDNIYFDNYEISNDTNMDLSNVCNKRDDNKLNISLQESKTCLFRETKEKENKVKNTLLMTILSNDNAYFSSIKKCNSLNQDVLIKKNNNFNLNGHSKSMVVISMNKYDICENKKILTNNILWKNKDFQNKQFELENINNEKMKNETDLNNKNTKRDSSQKRGRSDDKRGNSSCEGSKNDGTEKGDNNNMDTGDKNGDENDNDNNENNGENNGKNNENENYSSSKSSSNCSSSSNGSSTIAPEKEGKTDIDVYYEPEVKIHNSIKGSIENNCFANMRKCLNIKRCEIIFDVNKKKSCLSFLSKRGHENRKYKLNFKHNIKKKKIRKNIYYKIMNTKKEKVECLGLKKDSENISRRKLNRNKSSSYIEFFTKNNNSINYIDINKNGVNTYLFREQIQNNDTSFQSFEKIDKVKEYNNTTFREIKTESKMNLANSEKNNDILGNDTITVDLRGPFSGTSFRRYKCCENDHKMRKEVDCNNNIWNNGFEKNVKTSNYYYKNNTVCEHKAKTYESLVTEKDPVGSNKDTSKKCYLLSYNNLTNSCVKERGMEMEVIRKKNNKNNKNNNYDTIDTYYHKYVGKGEFFEAKKTIKDKKKEKRKDMKKDSTKKKKKEMERIGRKKKWINKMNENEDNSGYLTKLSCSINENEDNSGYLTKPSCPINENGIVFNNRYYIIGLIYYGDNSQVYKCINIKDKKTYAMKVVLKERENYNVMVKNELNIDKFMKKYMFLKKNPHKNIIPIYDIFSDNNYNFIIMEFCKGSTLLDYFMSLVPGSLHIYEIKKIMKNIFLALDFLHSRGLIHRDIKLENIMFTKKKMRNFNYKQCDNFDLDNYTDPFFLFEDKGKTSNRGIVQNSVLKKCESKIDLNNKQQDNDLFLLKEENDAIHKVDVNDMDNCWSSNGDIEYEIDSDTSSSDNIEWSNSWCDDYYQDESSYSCELIGEYNFENSNSNISEIRKTSQSSDAYNCDDSSNIENNSLDKIMDNNLVNILDNSYNFKLGKKYKNSLTTIQMINKNDFQKKDITIKKNSSLTSIKSKRSEGKYLISSEKGKYRDTENKNSCIKNSCIKNNNDDKKNSFKKKREYYPCNLYDNLCLIDMDMMEDISNNNQNKNKRQNIICGTASYMSPESFDGILSASNDIWACGVILYALMDGRFPYEIYNTMPNYLKKKILRYTKPNFDPFIWQESPDLLDLCLRLLDPNPLTRIQNAREALIHCCFSDIV</sequence>
<dbReference type="Gene3D" id="1.10.510.10">
    <property type="entry name" value="Transferase(Phosphotransferase) domain 1"/>
    <property type="match status" value="2"/>
</dbReference>
<feature type="domain" description="Protein kinase" evidence="2">
    <location>
        <begin position="1134"/>
        <end position="1677"/>
    </location>
</feature>
<name>V7PDV4_PLAYE</name>
<dbReference type="PROSITE" id="PS00108">
    <property type="entry name" value="PROTEIN_KINASE_ST"/>
    <property type="match status" value="1"/>
</dbReference>
<dbReference type="InterPro" id="IPR011009">
    <property type="entry name" value="Kinase-like_dom_sf"/>
</dbReference>
<evidence type="ECO:0000313" key="3">
    <source>
        <dbReference type="EMBL" id="ETB57180.1"/>
    </source>
</evidence>
<accession>V7PDV4</accession>
<keyword evidence="3" id="KW-0418">Kinase</keyword>
<feature type="compositionally biased region" description="Low complexity" evidence="1">
    <location>
        <begin position="670"/>
        <end position="703"/>
    </location>
</feature>
<reference evidence="3 4" key="1">
    <citation type="submission" date="2013-11" db="EMBL/GenBank/DDBJ databases">
        <title>The Genome Sequence of Plasmodium yoelii 17X.</title>
        <authorList>
            <consortium name="The Broad Institute Genomics Platform"/>
            <consortium name="The Broad Institute Genome Sequencing Center for Infectious Disease"/>
            <person name="Neafsey D."/>
            <person name="Adams J."/>
            <person name="Walker B."/>
            <person name="Young S.K."/>
            <person name="Zeng Q."/>
            <person name="Gargeya S."/>
            <person name="Fitzgerald M."/>
            <person name="Haas B."/>
            <person name="Abouelleil A."/>
            <person name="Alvarado L."/>
            <person name="Chapman S.B."/>
            <person name="Gainer-Dewar J."/>
            <person name="Goldberg J."/>
            <person name="Griggs A."/>
            <person name="Gujja S."/>
            <person name="Hansen M."/>
            <person name="Howarth C."/>
            <person name="Imamovic A."/>
            <person name="Ireland A."/>
            <person name="Larimer J."/>
            <person name="McCowan C."/>
            <person name="Murphy C."/>
            <person name="Pearson M."/>
            <person name="Poon T.W."/>
            <person name="Priest M."/>
            <person name="Roberts A."/>
            <person name="Saif S."/>
            <person name="Shea T."/>
            <person name="Sykes S."/>
            <person name="Wortman J."/>
            <person name="Nusbaum C."/>
            <person name="Birren B."/>
        </authorList>
    </citation>
    <scope>NUCLEOTIDE SEQUENCE [LARGE SCALE GENOMIC DNA]</scope>
    <source>
        <strain evidence="3 4">17X</strain>
    </source>
</reference>